<dbReference type="OrthoDB" id="311329at2"/>
<dbReference type="PATRIC" id="fig|29536.5.peg.1830"/>
<comment type="caution">
    <text evidence="1">The sequence shown here is derived from an EMBL/GenBank/DDBJ whole genome shotgun (WGS) entry which is preliminary data.</text>
</comment>
<dbReference type="EMBL" id="JMTM01000046">
    <property type="protein sequence ID" value="OAZ04055.1"/>
    <property type="molecule type" value="Genomic_DNA"/>
</dbReference>
<protein>
    <submittedName>
        <fullName evidence="1">Uncharacterized protein</fullName>
    </submittedName>
</protein>
<proteinExistence type="predicted"/>
<dbReference type="AlphaFoldDB" id="A0A199XQY0"/>
<dbReference type="Proteomes" id="UP000093807">
    <property type="component" value="Unassembled WGS sequence"/>
</dbReference>
<keyword evidence="2" id="KW-1185">Reference proteome</keyword>
<dbReference type="RefSeq" id="WP_157490586.1">
    <property type="nucleotide sequence ID" value="NZ_JMTM01000046.1"/>
</dbReference>
<sequence>MMKKIGILFLFFFIGVNVTFAQESGNFLEGENIQSVVIEFKNPLDDDLNQKNLKAKIDLLFPVYPQTTVRTILLDAYTAKVKQLPEVADAYYEVRPSLTGDISVTLKVTLSDTLKDKPSKSGVLAGGKDFPLLYMDNKSLLTTRFALAEMLYSNNNSWYGRDDAMLQGNPLVDGPAGKGYTGWFEGWVSGGIYGITTLSNKRNIYLYGGASVIMSGSAGRELFTDVSRIHTAFDDAYIGFFGTKSFSKGNLFSYNFSVGRQQFTIGNGFIIRNTASNGGNRAALQLNPRWAADYLGLATIKYNNIMLQVFQINPDELPIIDSRTVINGFNTEYGINLGHKVGFTYLNVSRSDFGYYTPTGDVFRRNGLNLYNIRYFKNLTQGKAGLLIKTELAHETNSNFKMSAFAGYGEIGWSFAKAKASPTFMYRFSYFSGDDPTTKTFERWDPLLTGGNGEDWVLGANHFKIVQNSNLIAHKIQASLRVSKKVELVPQYFYFQAANNNNVGGNPALSYMPQKEYGQEVNLTWKYFHSRKWYFHGHFAQTIPGAGVKEALGGDAKSWFSAMLFFRYSLN</sequence>
<dbReference type="InterPro" id="IPR053728">
    <property type="entry name" value="Alginate_Permeability_Chnl"/>
</dbReference>
<name>A0A199XQY0_9FLAO</name>
<gene>
    <name evidence="1" type="ORF">FLB_17470</name>
</gene>
<organism evidence="1 2">
    <name type="scientific">Flavobacterium succinicans</name>
    <dbReference type="NCBI Taxonomy" id="29536"/>
    <lineage>
        <taxon>Bacteria</taxon>
        <taxon>Pseudomonadati</taxon>
        <taxon>Bacteroidota</taxon>
        <taxon>Flavobacteriia</taxon>
        <taxon>Flavobacteriales</taxon>
        <taxon>Flavobacteriaceae</taxon>
        <taxon>Flavobacterium</taxon>
    </lineage>
</organism>
<evidence type="ECO:0000313" key="2">
    <source>
        <dbReference type="Proteomes" id="UP000093807"/>
    </source>
</evidence>
<evidence type="ECO:0000313" key="1">
    <source>
        <dbReference type="EMBL" id="OAZ04055.1"/>
    </source>
</evidence>
<reference evidence="1 2" key="1">
    <citation type="submission" date="2016-06" db="EMBL/GenBank/DDBJ databases">
        <title>Draft genome sequence of Flavobacterium succinicans strain DD5b.</title>
        <authorList>
            <person name="Poehlein A."/>
            <person name="Daniel R."/>
            <person name="Simeonova D.D."/>
        </authorList>
    </citation>
    <scope>NUCLEOTIDE SEQUENCE [LARGE SCALE GENOMIC DNA]</scope>
    <source>
        <strain evidence="1 2">DD5b</strain>
    </source>
</reference>
<dbReference type="Gene3D" id="2.40.160.100">
    <property type="match status" value="1"/>
</dbReference>
<accession>A0A199XQY0</accession>